<dbReference type="Gene3D" id="3.40.50.720">
    <property type="entry name" value="NAD(P)-binding Rossmann-like Domain"/>
    <property type="match status" value="1"/>
</dbReference>
<dbReference type="EMBL" id="JBFTWV010000069">
    <property type="protein sequence ID" value="KAL2789060.1"/>
    <property type="molecule type" value="Genomic_DNA"/>
</dbReference>
<proteinExistence type="predicted"/>
<sequence>MRKAWIIVGASRGIGLEFVRQLAGSGERVIAAVRSRSSAEQLFAVVAQYKGLITVEECDVASEESIEAFAKRIQAAMQDGLQIGNVILNAGINYYPNRATEISFTSFRAHLTTNTIGPILTAQKLLSLSSSPNPSTAPEKLIFISSDSGSASLFRGHEDGFAAYAASKAALNQMLRHMAEEIRREGGRSVVLAMHPGEVETDMANVPLGWEVEGVIQAKESVQGMLRVIAEKGEEDSGTFWCWDGRSHPW</sequence>
<dbReference type="PANTHER" id="PTHR45458">
    <property type="entry name" value="SHORT-CHAIN DEHYDROGENASE/REDUCTASE SDR"/>
    <property type="match status" value="1"/>
</dbReference>
<keyword evidence="1" id="KW-0521">NADP</keyword>
<dbReference type="InterPro" id="IPR002347">
    <property type="entry name" value="SDR_fam"/>
</dbReference>
<evidence type="ECO:0000256" key="1">
    <source>
        <dbReference type="ARBA" id="ARBA00022857"/>
    </source>
</evidence>
<organism evidence="2 3">
    <name type="scientific">Aspergillus keveii</name>
    <dbReference type="NCBI Taxonomy" id="714993"/>
    <lineage>
        <taxon>Eukaryota</taxon>
        <taxon>Fungi</taxon>
        <taxon>Dikarya</taxon>
        <taxon>Ascomycota</taxon>
        <taxon>Pezizomycotina</taxon>
        <taxon>Eurotiomycetes</taxon>
        <taxon>Eurotiomycetidae</taxon>
        <taxon>Eurotiales</taxon>
        <taxon>Aspergillaceae</taxon>
        <taxon>Aspergillus</taxon>
        <taxon>Aspergillus subgen. Nidulantes</taxon>
    </lineage>
</organism>
<comment type="caution">
    <text evidence="2">The sequence shown here is derived from an EMBL/GenBank/DDBJ whole genome shotgun (WGS) entry which is preliminary data.</text>
</comment>
<reference evidence="2 3" key="1">
    <citation type="submission" date="2024-07" db="EMBL/GenBank/DDBJ databases">
        <title>Section-level genome sequencing and comparative genomics of Aspergillus sections Usti and Cavernicolus.</title>
        <authorList>
            <consortium name="Lawrence Berkeley National Laboratory"/>
            <person name="Nybo J.L."/>
            <person name="Vesth T.C."/>
            <person name="Theobald S."/>
            <person name="Frisvad J.C."/>
            <person name="Larsen T.O."/>
            <person name="Kjaerboelling I."/>
            <person name="Rothschild-Mancinelli K."/>
            <person name="Lyhne E.K."/>
            <person name="Kogle M.E."/>
            <person name="Barry K."/>
            <person name="Clum A."/>
            <person name="Na H."/>
            <person name="Ledsgaard L."/>
            <person name="Lin J."/>
            <person name="Lipzen A."/>
            <person name="Kuo A."/>
            <person name="Riley R."/>
            <person name="Mondo S."/>
            <person name="Labutti K."/>
            <person name="Haridas S."/>
            <person name="Pangalinan J."/>
            <person name="Salamov A.A."/>
            <person name="Simmons B.A."/>
            <person name="Magnuson J.K."/>
            <person name="Chen J."/>
            <person name="Drula E."/>
            <person name="Henrissat B."/>
            <person name="Wiebenga A."/>
            <person name="Lubbers R.J."/>
            <person name="Gomes A.C."/>
            <person name="Makela M.R."/>
            <person name="Stajich J."/>
            <person name="Grigoriev I.V."/>
            <person name="Mortensen U.H."/>
            <person name="De Vries R.P."/>
            <person name="Baker S.E."/>
            <person name="Andersen M.R."/>
        </authorList>
    </citation>
    <scope>NUCLEOTIDE SEQUENCE [LARGE SCALE GENOMIC DNA]</scope>
    <source>
        <strain evidence="2 3">CBS 209.92</strain>
    </source>
</reference>
<evidence type="ECO:0000313" key="2">
    <source>
        <dbReference type="EMBL" id="KAL2789060.1"/>
    </source>
</evidence>
<name>A0ABR4G0L3_9EURO</name>
<gene>
    <name evidence="2" type="ORF">BJX66DRAFT_307470</name>
</gene>
<dbReference type="PRINTS" id="PR00081">
    <property type="entry name" value="GDHRDH"/>
</dbReference>
<dbReference type="SUPFAM" id="SSF51735">
    <property type="entry name" value="NAD(P)-binding Rossmann-fold domains"/>
    <property type="match status" value="1"/>
</dbReference>
<dbReference type="PANTHER" id="PTHR45458:SF1">
    <property type="entry name" value="SHORT CHAIN DEHYDROGENASE"/>
    <property type="match status" value="1"/>
</dbReference>
<dbReference type="InterPro" id="IPR020904">
    <property type="entry name" value="Sc_DH/Rdtase_CS"/>
</dbReference>
<dbReference type="InterPro" id="IPR036291">
    <property type="entry name" value="NAD(P)-bd_dom_sf"/>
</dbReference>
<keyword evidence="3" id="KW-1185">Reference proteome</keyword>
<dbReference type="Pfam" id="PF00106">
    <property type="entry name" value="adh_short"/>
    <property type="match status" value="1"/>
</dbReference>
<dbReference type="Proteomes" id="UP001610563">
    <property type="component" value="Unassembled WGS sequence"/>
</dbReference>
<evidence type="ECO:0000313" key="3">
    <source>
        <dbReference type="Proteomes" id="UP001610563"/>
    </source>
</evidence>
<protein>
    <submittedName>
        <fullName evidence="2">Short-chain dehydrogenase</fullName>
    </submittedName>
</protein>
<dbReference type="PROSITE" id="PS00061">
    <property type="entry name" value="ADH_SHORT"/>
    <property type="match status" value="1"/>
</dbReference>
<dbReference type="InterPro" id="IPR052184">
    <property type="entry name" value="SDR_enzymes"/>
</dbReference>
<accession>A0ABR4G0L3</accession>